<dbReference type="STRING" id="648782.SAMN04488554_3154"/>
<organism evidence="2 3">
    <name type="scientific">Ruania alba</name>
    <dbReference type="NCBI Taxonomy" id="648782"/>
    <lineage>
        <taxon>Bacteria</taxon>
        <taxon>Bacillati</taxon>
        <taxon>Actinomycetota</taxon>
        <taxon>Actinomycetes</taxon>
        <taxon>Micrococcales</taxon>
        <taxon>Ruaniaceae</taxon>
        <taxon>Ruania</taxon>
    </lineage>
</organism>
<dbReference type="SUPFAM" id="SSF46894">
    <property type="entry name" value="C-terminal effector domain of the bipartite response regulators"/>
    <property type="match status" value="1"/>
</dbReference>
<protein>
    <submittedName>
        <fullName evidence="2">Regulatory protein, luxR family</fullName>
    </submittedName>
</protein>
<name>A0A1H5M575_9MICO</name>
<evidence type="ECO:0000259" key="1">
    <source>
        <dbReference type="PROSITE" id="PS50043"/>
    </source>
</evidence>
<sequence length="821" mass="87484">MLDRDAAMAELDLAAPGSIVLVDAPPGGGKATLVQRWLEARGRSARWLPVAESAQHARRGPSAGSALEVLLVRTDTVDQATLRVVRAQSPTAVVIVLSTAGWPTSWRSTDLAPDRVISGTTLAFTATDLQALAASRGLDISDRVAARVIAATGGLPGAVAAALESAPGDGRWDSSALASGCDHGVALLQAEYSAELLGPLLLLALADGGCSDTARILWSAVQDGPAVLSGLRGAGLVVEADTLDMLRLPVGLRDAFRRLADREPGLRDDVIARAVSQLVERGRYDDLVCMASVPALRPAVLPQVAERWERLVDVPAPVLLEAVSARGRRAGLDPHLAIAAARAYLDITHTGHSGHVSSGDVSRAQALLDGPAVRALTDESARRTTVMLRAILDRANGHADRSATTLETLLRSAEPEGELTVSIRVHAGLSAFAASRISAARGHCTTAMLRAGDAERAQLAHTARDLAALLNQIDDDPRSWWRQNVPRTSTTAAIGDGPSRELLLLDAVLRADIARMRALEPRLRPEPVAEPRALALIQVQIEALALNALQRPEEGIEVLGALRATIGPTSPRERRMLVAAHADLLAAAGRGRHALDVLEEMAWHEVPDGIAGPPPLDLALCRARVLLTLERFDEVPTTVHRALTDIGRTGGRFVCWAHVLLSLAARAMGRDDEADRCLEMALVAGCEAEILFPFLRQGPQSLDDLISAAQHLDLDDETRRFVARLVQVREAVAGEPGGVALSERQRHVLRLLHEAPNTRTLARWLAVSESTAKAHLAQVYRKLGVSNRVAALRVGRARGLLEEPRSISAPSPTGLDESTEM</sequence>
<gene>
    <name evidence="2" type="ORF">SAMN04488554_3154</name>
</gene>
<dbReference type="AlphaFoldDB" id="A0A1H5M575"/>
<dbReference type="Gene3D" id="1.10.10.10">
    <property type="entry name" value="Winged helix-like DNA-binding domain superfamily/Winged helix DNA-binding domain"/>
    <property type="match status" value="1"/>
</dbReference>
<accession>A0A1H5M575</accession>
<evidence type="ECO:0000313" key="2">
    <source>
        <dbReference type="EMBL" id="SEE84360.1"/>
    </source>
</evidence>
<dbReference type="GO" id="GO:0006355">
    <property type="term" value="P:regulation of DNA-templated transcription"/>
    <property type="evidence" value="ECO:0007669"/>
    <property type="project" value="InterPro"/>
</dbReference>
<feature type="domain" description="HTH luxR-type" evidence="1">
    <location>
        <begin position="734"/>
        <end position="799"/>
    </location>
</feature>
<dbReference type="EMBL" id="FNTX01000002">
    <property type="protein sequence ID" value="SEE84360.1"/>
    <property type="molecule type" value="Genomic_DNA"/>
</dbReference>
<dbReference type="CDD" id="cd06170">
    <property type="entry name" value="LuxR_C_like"/>
    <property type="match status" value="1"/>
</dbReference>
<dbReference type="Proteomes" id="UP000199220">
    <property type="component" value="Unassembled WGS sequence"/>
</dbReference>
<proteinExistence type="predicted"/>
<dbReference type="GO" id="GO:0003677">
    <property type="term" value="F:DNA binding"/>
    <property type="evidence" value="ECO:0007669"/>
    <property type="project" value="InterPro"/>
</dbReference>
<dbReference type="InterPro" id="IPR000792">
    <property type="entry name" value="Tscrpt_reg_LuxR_C"/>
</dbReference>
<dbReference type="Pfam" id="PF00196">
    <property type="entry name" value="GerE"/>
    <property type="match status" value="1"/>
</dbReference>
<dbReference type="InterPro" id="IPR036388">
    <property type="entry name" value="WH-like_DNA-bd_sf"/>
</dbReference>
<keyword evidence="3" id="KW-1185">Reference proteome</keyword>
<dbReference type="RefSeq" id="WP_089773993.1">
    <property type="nucleotide sequence ID" value="NZ_FNTX01000002.1"/>
</dbReference>
<dbReference type="OrthoDB" id="3178268at2"/>
<dbReference type="SMART" id="SM00421">
    <property type="entry name" value="HTH_LUXR"/>
    <property type="match status" value="1"/>
</dbReference>
<evidence type="ECO:0000313" key="3">
    <source>
        <dbReference type="Proteomes" id="UP000199220"/>
    </source>
</evidence>
<reference evidence="3" key="1">
    <citation type="submission" date="2016-10" db="EMBL/GenBank/DDBJ databases">
        <authorList>
            <person name="Varghese N."/>
            <person name="Submissions S."/>
        </authorList>
    </citation>
    <scope>NUCLEOTIDE SEQUENCE [LARGE SCALE GENOMIC DNA]</scope>
    <source>
        <strain evidence="3">DSM 21368</strain>
    </source>
</reference>
<dbReference type="PROSITE" id="PS50043">
    <property type="entry name" value="HTH_LUXR_2"/>
    <property type="match status" value="1"/>
</dbReference>
<dbReference type="InterPro" id="IPR016032">
    <property type="entry name" value="Sig_transdc_resp-reg_C-effctor"/>
</dbReference>